<dbReference type="Proteomes" id="UP000663203">
    <property type="component" value="Chromosome"/>
</dbReference>
<dbReference type="GeneID" id="63186310"/>
<gene>
    <name evidence="3" type="ORF">J0X25_03355</name>
</gene>
<dbReference type="KEGG" id="hakz:J0X25_03355"/>
<protein>
    <submittedName>
        <fullName evidence="3">Peroxidase-related enzyme</fullName>
    </submittedName>
</protein>
<dbReference type="SUPFAM" id="SSF69118">
    <property type="entry name" value="AhpD-like"/>
    <property type="match status" value="1"/>
</dbReference>
<dbReference type="InterPro" id="IPR003779">
    <property type="entry name" value="CMD-like"/>
</dbReference>
<dbReference type="AlphaFoldDB" id="A0A8A2VHV3"/>
<dbReference type="RefSeq" id="WP_207289660.1">
    <property type="nucleotide sequence ID" value="NZ_CP071462.1"/>
</dbReference>
<keyword evidence="3" id="KW-0560">Oxidoreductase</keyword>
<keyword evidence="3" id="KW-0575">Peroxidase</keyword>
<proteinExistence type="predicted"/>
<dbReference type="PANTHER" id="PTHR35446">
    <property type="entry name" value="SI:CH211-175M2.5"/>
    <property type="match status" value="1"/>
</dbReference>
<dbReference type="PANTHER" id="PTHR35446:SF2">
    <property type="entry name" value="CARBOXYMUCONOLACTONE DECARBOXYLASE-LIKE DOMAIN-CONTAINING PROTEIN"/>
    <property type="match status" value="1"/>
</dbReference>
<evidence type="ECO:0000259" key="2">
    <source>
        <dbReference type="Pfam" id="PF02627"/>
    </source>
</evidence>
<evidence type="ECO:0000256" key="1">
    <source>
        <dbReference type="SAM" id="MobiDB-lite"/>
    </source>
</evidence>
<dbReference type="EMBL" id="CP071462">
    <property type="protein sequence ID" value="QSX00016.1"/>
    <property type="molecule type" value="Genomic_DNA"/>
</dbReference>
<organism evidence="3 4">
    <name type="scientific">Haloterrigena alkaliphila</name>
    <dbReference type="NCBI Taxonomy" id="2816475"/>
    <lineage>
        <taxon>Archaea</taxon>
        <taxon>Methanobacteriati</taxon>
        <taxon>Methanobacteriota</taxon>
        <taxon>Stenosarchaea group</taxon>
        <taxon>Halobacteria</taxon>
        <taxon>Halobacteriales</taxon>
        <taxon>Natrialbaceae</taxon>
        <taxon>Haloterrigena</taxon>
    </lineage>
</organism>
<dbReference type="NCBIfam" id="TIGR00778">
    <property type="entry name" value="ahpD_dom"/>
    <property type="match status" value="1"/>
</dbReference>
<keyword evidence="4" id="KW-1185">Reference proteome</keyword>
<name>A0A8A2VHV3_9EURY</name>
<evidence type="ECO:0000313" key="3">
    <source>
        <dbReference type="EMBL" id="QSX00016.1"/>
    </source>
</evidence>
<sequence>MSNDATDGGTEPVLHDDAMGRFPVPDLEDLPEDLSERIAEETERAGFTPNVFAAMAYKPSHFRAFFDYHDALVEDTALEREEIEMIVVAVSGVNHCYYCNVAHGALVRIYAEDPQLADQLIANYRTADINDAHRTMLDVAVTLTERPTEVERDDLEALREAGFSEEALWDIASVTAFYNLSNRLAMFAEMRPNDEFHTLGRS</sequence>
<dbReference type="GO" id="GO:0051920">
    <property type="term" value="F:peroxiredoxin activity"/>
    <property type="evidence" value="ECO:0007669"/>
    <property type="project" value="InterPro"/>
</dbReference>
<feature type="region of interest" description="Disordered" evidence="1">
    <location>
        <begin position="1"/>
        <end position="26"/>
    </location>
</feature>
<dbReference type="NCBIfam" id="TIGR01926">
    <property type="entry name" value="peroxid_rel"/>
    <property type="match status" value="1"/>
</dbReference>
<dbReference type="InterPro" id="IPR004675">
    <property type="entry name" value="AhpD_core"/>
</dbReference>
<feature type="domain" description="Carboxymuconolactone decarboxylase-like" evidence="2">
    <location>
        <begin position="59"/>
        <end position="109"/>
    </location>
</feature>
<reference evidence="3 4" key="1">
    <citation type="submission" date="2021-03" db="EMBL/GenBank/DDBJ databases">
        <title>Haloterrigena longa sp. nov. and Haloterrigena limicola sp. nov., extremely halophilic archaea isolated from a salt lake.</title>
        <authorList>
            <person name="Henglin C."/>
        </authorList>
    </citation>
    <scope>NUCLEOTIDE SEQUENCE [LARGE SCALE GENOMIC DNA]</scope>
    <source>
        <strain evidence="3 4">KZCA68</strain>
    </source>
</reference>
<dbReference type="InterPro" id="IPR010195">
    <property type="entry name" value="Uncharacterised_peroxidase-rel"/>
</dbReference>
<evidence type="ECO:0000313" key="4">
    <source>
        <dbReference type="Proteomes" id="UP000663203"/>
    </source>
</evidence>
<dbReference type="InterPro" id="IPR029032">
    <property type="entry name" value="AhpD-like"/>
</dbReference>
<dbReference type="Gene3D" id="1.20.1290.10">
    <property type="entry name" value="AhpD-like"/>
    <property type="match status" value="1"/>
</dbReference>
<dbReference type="Pfam" id="PF02627">
    <property type="entry name" value="CMD"/>
    <property type="match status" value="1"/>
</dbReference>
<dbReference type="Gene3D" id="1.20.5.810">
    <property type="entry name" value="AhpD-like"/>
    <property type="match status" value="1"/>
</dbReference>
<accession>A0A8A2VHV3</accession>